<protein>
    <submittedName>
        <fullName evidence="2">Conditioned medium-induced protein 4</fullName>
    </submittedName>
</protein>
<dbReference type="RefSeq" id="WP_103990908.1">
    <property type="nucleotide sequence ID" value="NZ_CP031311.1"/>
</dbReference>
<dbReference type="AlphaFoldDB" id="A0A1H5WCX7"/>
<proteinExistence type="predicted"/>
<evidence type="ECO:0000256" key="1">
    <source>
        <dbReference type="SAM" id="MobiDB-lite"/>
    </source>
</evidence>
<dbReference type="EMBL" id="CP031311">
    <property type="protein sequence ID" value="QCC46494.1"/>
    <property type="molecule type" value="Genomic_DNA"/>
</dbReference>
<dbReference type="KEGG" id="hlm:DV707_01705"/>
<dbReference type="OrthoDB" id="146450at2157"/>
<evidence type="ECO:0000313" key="5">
    <source>
        <dbReference type="Proteomes" id="UP000296733"/>
    </source>
</evidence>
<gene>
    <name evidence="2" type="ORF">DV707_01705</name>
    <name evidence="3" type="ORF">SAMN04488133_1217</name>
</gene>
<accession>A0A1H5WCX7</accession>
<evidence type="ECO:0000313" key="2">
    <source>
        <dbReference type="EMBL" id="QCC46494.1"/>
    </source>
</evidence>
<dbReference type="Proteomes" id="UP000236740">
    <property type="component" value="Unassembled WGS sequence"/>
</dbReference>
<dbReference type="GeneID" id="39856761"/>
<feature type="region of interest" description="Disordered" evidence="1">
    <location>
        <begin position="1"/>
        <end position="38"/>
    </location>
</feature>
<dbReference type="Proteomes" id="UP000296733">
    <property type="component" value="Chromosome"/>
</dbReference>
<dbReference type="EMBL" id="FNVN01000001">
    <property type="protein sequence ID" value="SEF96667.1"/>
    <property type="molecule type" value="Genomic_DNA"/>
</dbReference>
<evidence type="ECO:0000313" key="3">
    <source>
        <dbReference type="EMBL" id="SEF96667.1"/>
    </source>
</evidence>
<reference evidence="2 5" key="2">
    <citation type="journal article" date="2019" name="Nat. Commun.">
        <title>A new type of DNA phosphorothioation-based antiviral system in archaea.</title>
        <authorList>
            <person name="Xiong L."/>
            <person name="Liu S."/>
            <person name="Chen S."/>
            <person name="Xiao Y."/>
            <person name="Zhu B."/>
            <person name="Gao Y."/>
            <person name="Zhang Y."/>
            <person name="Chen B."/>
            <person name="Luo J."/>
            <person name="Deng Z."/>
            <person name="Chen X."/>
            <person name="Wang L."/>
            <person name="Chen S."/>
        </authorList>
    </citation>
    <scope>NUCLEOTIDE SEQUENCE [LARGE SCALE GENOMIC DNA]</scope>
    <source>
        <strain evidence="2 5">CGMCC 1.10331</strain>
    </source>
</reference>
<reference evidence="3 4" key="1">
    <citation type="submission" date="2016-10" db="EMBL/GenBank/DDBJ databases">
        <authorList>
            <person name="de Groot N.N."/>
        </authorList>
    </citation>
    <scope>NUCLEOTIDE SEQUENCE [LARGE SCALE GENOMIC DNA]</scope>
    <source>
        <strain evidence="3 4">CGMCC 1.10331</strain>
    </source>
</reference>
<feature type="compositionally biased region" description="Basic and acidic residues" evidence="1">
    <location>
        <begin position="1"/>
        <end position="12"/>
    </location>
</feature>
<name>A0A1H5WCX7_9EURY</name>
<sequence>MDEKTAELRDLFVETTGEETVTESQSAPRGSLGSDRDDAAVDERLTAIVEEMRDRYAFASSLSVPDLRRVVRAFFDPDAVAADAESWSAEADAALAESLAADVAAEEVFRARMDLHLVADADRDGPVPYDRLRRRVLESTEDSLGPVRDDLDEDALATELAAEADDELAAAADEETAAELDPEAVRRSRRVVEADLASRRVNHRFRDAFADLLTDADLSTRLATDARRDGLKEATEDIETDVSL</sequence>
<keyword evidence="4" id="KW-1185">Reference proteome</keyword>
<organism evidence="3 4">
    <name type="scientific">Halobellus limi</name>
    <dbReference type="NCBI Taxonomy" id="699433"/>
    <lineage>
        <taxon>Archaea</taxon>
        <taxon>Methanobacteriati</taxon>
        <taxon>Methanobacteriota</taxon>
        <taxon>Stenosarchaea group</taxon>
        <taxon>Halobacteria</taxon>
        <taxon>Halobacteriales</taxon>
        <taxon>Haloferacaceae</taxon>
        <taxon>Halobellus</taxon>
    </lineage>
</organism>
<evidence type="ECO:0000313" key="4">
    <source>
        <dbReference type="Proteomes" id="UP000236740"/>
    </source>
</evidence>